<keyword evidence="3" id="KW-1185">Reference proteome</keyword>
<comment type="caution">
    <text evidence="2">The sequence shown here is derived from an EMBL/GenBank/DDBJ whole genome shotgun (WGS) entry which is preliminary data.</text>
</comment>
<sequence>MGIKRKLYLNEDLHPSACYRDLFPKLDGHYLLRDYETTLAYINAASRNTAKGKAPLYALWLLSETVEDMAALIQWDLEEEDQARSSTSLRTSAGCAPETPYFSSMAKNGTP</sequence>
<evidence type="ECO:0000313" key="3">
    <source>
        <dbReference type="Proteomes" id="UP000597444"/>
    </source>
</evidence>
<accession>A0A8J3IV58</accession>
<proteinExistence type="predicted"/>
<reference evidence="2" key="1">
    <citation type="submission" date="2020-10" db="EMBL/GenBank/DDBJ databases">
        <title>Taxonomic study of unclassified bacteria belonging to the class Ktedonobacteria.</title>
        <authorList>
            <person name="Yabe S."/>
            <person name="Wang C.M."/>
            <person name="Zheng Y."/>
            <person name="Sakai Y."/>
            <person name="Cavaletti L."/>
            <person name="Monciardini P."/>
            <person name="Donadio S."/>
        </authorList>
    </citation>
    <scope>NUCLEOTIDE SEQUENCE</scope>
    <source>
        <strain evidence="2">ID150040</strain>
    </source>
</reference>
<feature type="region of interest" description="Disordered" evidence="1">
    <location>
        <begin position="84"/>
        <end position="111"/>
    </location>
</feature>
<feature type="compositionally biased region" description="Polar residues" evidence="1">
    <location>
        <begin position="101"/>
        <end position="111"/>
    </location>
</feature>
<name>A0A8J3IV58_9CHLR</name>
<dbReference type="Proteomes" id="UP000597444">
    <property type="component" value="Unassembled WGS sequence"/>
</dbReference>
<gene>
    <name evidence="2" type="ORF">KSF_058890</name>
</gene>
<dbReference type="EMBL" id="BNJK01000001">
    <property type="protein sequence ID" value="GHO95841.1"/>
    <property type="molecule type" value="Genomic_DNA"/>
</dbReference>
<dbReference type="AlphaFoldDB" id="A0A8J3IV58"/>
<protein>
    <submittedName>
        <fullName evidence="2">Uncharacterized protein</fullName>
    </submittedName>
</protein>
<organism evidence="2 3">
    <name type="scientific">Reticulibacter mediterranei</name>
    <dbReference type="NCBI Taxonomy" id="2778369"/>
    <lineage>
        <taxon>Bacteria</taxon>
        <taxon>Bacillati</taxon>
        <taxon>Chloroflexota</taxon>
        <taxon>Ktedonobacteria</taxon>
        <taxon>Ktedonobacterales</taxon>
        <taxon>Reticulibacteraceae</taxon>
        <taxon>Reticulibacter</taxon>
    </lineage>
</organism>
<evidence type="ECO:0000256" key="1">
    <source>
        <dbReference type="SAM" id="MobiDB-lite"/>
    </source>
</evidence>
<evidence type="ECO:0000313" key="2">
    <source>
        <dbReference type="EMBL" id="GHO95841.1"/>
    </source>
</evidence>